<evidence type="ECO:0000313" key="1">
    <source>
        <dbReference type="EMBL" id="GBP43123.1"/>
    </source>
</evidence>
<accession>A0A4C1VWG7</accession>
<organism evidence="1 2">
    <name type="scientific">Eumeta variegata</name>
    <name type="common">Bagworm moth</name>
    <name type="synonym">Eumeta japonica</name>
    <dbReference type="NCBI Taxonomy" id="151549"/>
    <lineage>
        <taxon>Eukaryota</taxon>
        <taxon>Metazoa</taxon>
        <taxon>Ecdysozoa</taxon>
        <taxon>Arthropoda</taxon>
        <taxon>Hexapoda</taxon>
        <taxon>Insecta</taxon>
        <taxon>Pterygota</taxon>
        <taxon>Neoptera</taxon>
        <taxon>Endopterygota</taxon>
        <taxon>Lepidoptera</taxon>
        <taxon>Glossata</taxon>
        <taxon>Ditrysia</taxon>
        <taxon>Tineoidea</taxon>
        <taxon>Psychidae</taxon>
        <taxon>Oiketicinae</taxon>
        <taxon>Eumeta</taxon>
    </lineage>
</organism>
<evidence type="ECO:0000313" key="2">
    <source>
        <dbReference type="Proteomes" id="UP000299102"/>
    </source>
</evidence>
<dbReference type="Proteomes" id="UP000299102">
    <property type="component" value="Unassembled WGS sequence"/>
</dbReference>
<reference evidence="1 2" key="1">
    <citation type="journal article" date="2019" name="Commun. Biol.">
        <title>The bagworm genome reveals a unique fibroin gene that provides high tensile strength.</title>
        <authorList>
            <person name="Kono N."/>
            <person name="Nakamura H."/>
            <person name="Ohtoshi R."/>
            <person name="Tomita M."/>
            <person name="Numata K."/>
            <person name="Arakawa K."/>
        </authorList>
    </citation>
    <scope>NUCLEOTIDE SEQUENCE [LARGE SCALE GENOMIC DNA]</scope>
</reference>
<keyword evidence="2" id="KW-1185">Reference proteome</keyword>
<comment type="caution">
    <text evidence="1">The sequence shown here is derived from an EMBL/GenBank/DDBJ whole genome shotgun (WGS) entry which is preliminary data.</text>
</comment>
<sequence length="112" mass="12643">MLAQFESSTSKEYYFQSSRRTAGYFGRDVEFTAALVDDARLVARLVARPAGDAAKSPIGVVISAAVNAFYYATRYRHRSRNVPFHKVLNCCWKLYISQSQAVTYARELFADS</sequence>
<name>A0A4C1VWG7_EUMVA</name>
<proteinExistence type="predicted"/>
<gene>
    <name evidence="1" type="ORF">EVAR_40563_1</name>
</gene>
<protein>
    <submittedName>
        <fullName evidence="1">Uncharacterized protein</fullName>
    </submittedName>
</protein>
<dbReference type="AlphaFoldDB" id="A0A4C1VWG7"/>
<dbReference type="EMBL" id="BGZK01000430">
    <property type="protein sequence ID" value="GBP43123.1"/>
    <property type="molecule type" value="Genomic_DNA"/>
</dbReference>